<organism evidence="1 2">
    <name type="scientific">Hypothenemus hampei</name>
    <name type="common">Coffee berry borer</name>
    <dbReference type="NCBI Taxonomy" id="57062"/>
    <lineage>
        <taxon>Eukaryota</taxon>
        <taxon>Metazoa</taxon>
        <taxon>Ecdysozoa</taxon>
        <taxon>Arthropoda</taxon>
        <taxon>Hexapoda</taxon>
        <taxon>Insecta</taxon>
        <taxon>Pterygota</taxon>
        <taxon>Neoptera</taxon>
        <taxon>Endopterygota</taxon>
        <taxon>Coleoptera</taxon>
        <taxon>Polyphaga</taxon>
        <taxon>Cucujiformia</taxon>
        <taxon>Curculionidae</taxon>
        <taxon>Scolytinae</taxon>
        <taxon>Hypothenemus</taxon>
    </lineage>
</organism>
<evidence type="ECO:0000313" key="1">
    <source>
        <dbReference type="EMBL" id="KAL1492363.1"/>
    </source>
</evidence>
<keyword evidence="2" id="KW-1185">Reference proteome</keyword>
<dbReference type="Proteomes" id="UP001566132">
    <property type="component" value="Unassembled WGS sequence"/>
</dbReference>
<proteinExistence type="predicted"/>
<comment type="caution">
    <text evidence="1">The sequence shown here is derived from an EMBL/GenBank/DDBJ whole genome shotgun (WGS) entry which is preliminary data.</text>
</comment>
<name>A0ABD1ECI8_HYPHA</name>
<evidence type="ECO:0000313" key="2">
    <source>
        <dbReference type="Proteomes" id="UP001566132"/>
    </source>
</evidence>
<dbReference type="AlphaFoldDB" id="A0ABD1ECI8"/>
<sequence>MVIVQYLDVSRIIDRRKIHLIETLNFMDFRRIRISSNNSDYNVNLQHELLNYKPKRYRDLKDDAVLSQNLFQSGVSSMPSTSACNRKLLHEKREKAQLIIEILLTSNDTVKEPEIASNGVDSIVFVYPPVKKWGYTKKERKEEGNYGR</sequence>
<reference evidence="1 2" key="1">
    <citation type="submission" date="2024-05" db="EMBL/GenBank/DDBJ databases">
        <title>Genetic variation in Jamaican populations of the coffee berry borer (Hypothenemus hampei).</title>
        <authorList>
            <person name="Errbii M."/>
            <person name="Myrie A."/>
        </authorList>
    </citation>
    <scope>NUCLEOTIDE SEQUENCE [LARGE SCALE GENOMIC DNA]</scope>
    <source>
        <strain evidence="1">JA-Hopewell-2020-01-JO</strain>
        <tissue evidence="1">Whole body</tissue>
    </source>
</reference>
<dbReference type="EMBL" id="JBDJPC010000008">
    <property type="protein sequence ID" value="KAL1492363.1"/>
    <property type="molecule type" value="Genomic_DNA"/>
</dbReference>
<accession>A0ABD1ECI8</accession>
<protein>
    <submittedName>
        <fullName evidence="1">Uncharacterized protein</fullName>
    </submittedName>
</protein>
<gene>
    <name evidence="1" type="ORF">ABEB36_010621</name>
</gene>